<dbReference type="PANTHER" id="PTHR42852">
    <property type="entry name" value="THIOL:DISULFIDE INTERCHANGE PROTEIN DSBE"/>
    <property type="match status" value="1"/>
</dbReference>
<evidence type="ECO:0000313" key="7">
    <source>
        <dbReference type="EMBL" id="TKC09248.1"/>
    </source>
</evidence>
<comment type="subcellular location">
    <subcellularLocation>
        <location evidence="1">Cell envelope</location>
    </subcellularLocation>
</comment>
<dbReference type="RefSeq" id="WP_136834660.1">
    <property type="nucleotide sequence ID" value="NZ_SWBQ01000001.1"/>
</dbReference>
<sequence length="425" mass="48902">MKFITKLVFVLLLTSMALLGYGQGNPAKELNIGDTCPDLSLSLVNHKYKKTKLNEIKKSLIILDFWTLSCSGCILSFPKLDSLQHRFDSKIQILLMNEMDSEERILNFFERRKTKSGAKYSLPSSFGDSIAKKLFKHRSIPHYVWLDSALRIVAITGPQEIVGQNIQSFLNGEKISLPFKNDYGIDEDALFSHSGILNKAHIESQVTFTGFANGLGPHVRSFTNNAGRIYRQYWINYPIIGIYKDAYKAYLPKSQILVEVKDMKRFRQEDATAEWNTKDLYCFEMINNSDDLINFEENLKANLNQFFGLSAKLERRFVKCYVLTSKKPRIFKKPDGTEQSNNLRESGQHMKFVKNMSLAAFVSSLNQIMSNPIINGTNYKGRLDMQFEPDVFNDILKLENALKKYGFDLIEETREMEVFMITDKQ</sequence>
<evidence type="ECO:0000256" key="1">
    <source>
        <dbReference type="ARBA" id="ARBA00004196"/>
    </source>
</evidence>
<dbReference type="InterPro" id="IPR000866">
    <property type="entry name" value="AhpC/TSA"/>
</dbReference>
<dbReference type="AlphaFoldDB" id="A0A4U1CU02"/>
<gene>
    <name evidence="7" type="ORF">FA047_03925</name>
</gene>
<dbReference type="EMBL" id="SWBQ01000001">
    <property type="protein sequence ID" value="TKC09248.1"/>
    <property type="molecule type" value="Genomic_DNA"/>
</dbReference>
<keyword evidence="8" id="KW-1185">Reference proteome</keyword>
<keyword evidence="2" id="KW-0201">Cytochrome c-type biogenesis</keyword>
<dbReference type="Pfam" id="PF12543">
    <property type="entry name" value="DUF3738"/>
    <property type="match status" value="1"/>
</dbReference>
<dbReference type="PANTHER" id="PTHR42852:SF6">
    <property type="entry name" value="THIOL:DISULFIDE INTERCHANGE PROTEIN DSBE"/>
    <property type="match status" value="1"/>
</dbReference>
<dbReference type="InterPro" id="IPR050553">
    <property type="entry name" value="Thioredoxin_ResA/DsbE_sf"/>
</dbReference>
<feature type="domain" description="Alkyl hydroperoxide reductase subunit C/ Thiol specific antioxidant" evidence="6">
    <location>
        <begin position="32"/>
        <end position="124"/>
    </location>
</feature>
<feature type="chain" id="PRO_5020986745" evidence="5">
    <location>
        <begin position="23"/>
        <end position="425"/>
    </location>
</feature>
<dbReference type="SUPFAM" id="SSF52833">
    <property type="entry name" value="Thioredoxin-like"/>
    <property type="match status" value="1"/>
</dbReference>
<evidence type="ECO:0000256" key="3">
    <source>
        <dbReference type="ARBA" id="ARBA00023157"/>
    </source>
</evidence>
<dbReference type="Proteomes" id="UP000307244">
    <property type="component" value="Unassembled WGS sequence"/>
</dbReference>
<evidence type="ECO:0000259" key="6">
    <source>
        <dbReference type="Pfam" id="PF00578"/>
    </source>
</evidence>
<dbReference type="GO" id="GO:0030313">
    <property type="term" value="C:cell envelope"/>
    <property type="evidence" value="ECO:0007669"/>
    <property type="project" value="UniProtKB-SubCell"/>
</dbReference>
<evidence type="ECO:0000313" key="8">
    <source>
        <dbReference type="Proteomes" id="UP000307244"/>
    </source>
</evidence>
<dbReference type="InterPro" id="IPR017801">
    <property type="entry name" value="DUF3738"/>
</dbReference>
<organism evidence="7 8">
    <name type="scientific">Pedobacter frigoris</name>
    <dbReference type="NCBI Taxonomy" id="2571272"/>
    <lineage>
        <taxon>Bacteria</taxon>
        <taxon>Pseudomonadati</taxon>
        <taxon>Bacteroidota</taxon>
        <taxon>Sphingobacteriia</taxon>
        <taxon>Sphingobacteriales</taxon>
        <taxon>Sphingobacteriaceae</taxon>
        <taxon>Pedobacter</taxon>
    </lineage>
</organism>
<dbReference type="Pfam" id="PF00578">
    <property type="entry name" value="AhpC-TSA"/>
    <property type="match status" value="1"/>
</dbReference>
<dbReference type="GO" id="GO:0016209">
    <property type="term" value="F:antioxidant activity"/>
    <property type="evidence" value="ECO:0007669"/>
    <property type="project" value="InterPro"/>
</dbReference>
<evidence type="ECO:0000256" key="4">
    <source>
        <dbReference type="ARBA" id="ARBA00023284"/>
    </source>
</evidence>
<comment type="caution">
    <text evidence="7">The sequence shown here is derived from an EMBL/GenBank/DDBJ whole genome shotgun (WGS) entry which is preliminary data.</text>
</comment>
<name>A0A4U1CU02_9SPHI</name>
<dbReference type="InterPro" id="IPR036249">
    <property type="entry name" value="Thioredoxin-like_sf"/>
</dbReference>
<dbReference type="GO" id="GO:0016491">
    <property type="term" value="F:oxidoreductase activity"/>
    <property type="evidence" value="ECO:0007669"/>
    <property type="project" value="InterPro"/>
</dbReference>
<evidence type="ECO:0000256" key="5">
    <source>
        <dbReference type="SAM" id="SignalP"/>
    </source>
</evidence>
<keyword evidence="5" id="KW-0732">Signal</keyword>
<proteinExistence type="predicted"/>
<feature type="signal peptide" evidence="5">
    <location>
        <begin position="1"/>
        <end position="22"/>
    </location>
</feature>
<dbReference type="Gene3D" id="3.40.30.10">
    <property type="entry name" value="Glutaredoxin"/>
    <property type="match status" value="1"/>
</dbReference>
<protein>
    <submittedName>
        <fullName evidence="7">DUF3738 domain-containing protein</fullName>
    </submittedName>
</protein>
<dbReference type="OrthoDB" id="1118217at2"/>
<reference evidence="7 8" key="1">
    <citation type="submission" date="2019-04" db="EMBL/GenBank/DDBJ databases">
        <title>Pedobacter sp. RP-3-15 sp. nov., isolated from Arctic soil.</title>
        <authorList>
            <person name="Dahal R.H."/>
            <person name="Kim D.-U."/>
        </authorList>
    </citation>
    <scope>NUCLEOTIDE SEQUENCE [LARGE SCALE GENOMIC DNA]</scope>
    <source>
        <strain evidence="7 8">RP-3-15</strain>
    </source>
</reference>
<accession>A0A4U1CU02</accession>
<evidence type="ECO:0000256" key="2">
    <source>
        <dbReference type="ARBA" id="ARBA00022748"/>
    </source>
</evidence>
<keyword evidence="4" id="KW-0676">Redox-active center</keyword>
<keyword evidence="3" id="KW-1015">Disulfide bond</keyword>
<dbReference type="GO" id="GO:0017004">
    <property type="term" value="P:cytochrome complex assembly"/>
    <property type="evidence" value="ECO:0007669"/>
    <property type="project" value="UniProtKB-KW"/>
</dbReference>